<evidence type="ECO:0000256" key="9">
    <source>
        <dbReference type="SAM" id="Phobius"/>
    </source>
</evidence>
<evidence type="ECO:0000256" key="1">
    <source>
        <dbReference type="ARBA" id="ARBA00004651"/>
    </source>
</evidence>
<accession>A0A380MXM9</accession>
<keyword evidence="8 9" id="KW-0472">Membrane</keyword>
<keyword evidence="4 9" id="KW-0812">Transmembrane</keyword>
<dbReference type="Proteomes" id="UP000254575">
    <property type="component" value="Unassembled WGS sequence"/>
</dbReference>
<evidence type="ECO:0000256" key="8">
    <source>
        <dbReference type="ARBA" id="ARBA00023136"/>
    </source>
</evidence>
<dbReference type="InterPro" id="IPR011527">
    <property type="entry name" value="ABC1_TM_dom"/>
</dbReference>
<dbReference type="PANTHER" id="PTHR24221:SF654">
    <property type="entry name" value="ATP-BINDING CASSETTE SUB-FAMILY B MEMBER 6"/>
    <property type="match status" value="1"/>
</dbReference>
<dbReference type="PANTHER" id="PTHR24221">
    <property type="entry name" value="ATP-BINDING CASSETTE SUB-FAMILY B"/>
    <property type="match status" value="1"/>
</dbReference>
<dbReference type="InterPro" id="IPR039421">
    <property type="entry name" value="Type_1_exporter"/>
</dbReference>
<proteinExistence type="predicted"/>
<feature type="transmembrane region" description="Helical" evidence="9">
    <location>
        <begin position="157"/>
        <end position="178"/>
    </location>
</feature>
<evidence type="ECO:0000256" key="5">
    <source>
        <dbReference type="ARBA" id="ARBA00022741"/>
    </source>
</evidence>
<dbReference type="Gene3D" id="3.40.50.300">
    <property type="entry name" value="P-loop containing nucleotide triphosphate hydrolases"/>
    <property type="match status" value="1"/>
</dbReference>
<keyword evidence="2" id="KW-0813">Transport</keyword>
<dbReference type="PROSITE" id="PS50893">
    <property type="entry name" value="ABC_TRANSPORTER_2"/>
    <property type="match status" value="1"/>
</dbReference>
<dbReference type="EMBL" id="UHIA01000004">
    <property type="protein sequence ID" value="SUO96796.1"/>
    <property type="molecule type" value="Genomic_DNA"/>
</dbReference>
<keyword evidence="7 9" id="KW-1133">Transmembrane helix</keyword>
<evidence type="ECO:0000259" key="11">
    <source>
        <dbReference type="PROSITE" id="PS50929"/>
    </source>
</evidence>
<dbReference type="GO" id="GO:0005524">
    <property type="term" value="F:ATP binding"/>
    <property type="evidence" value="ECO:0007669"/>
    <property type="project" value="UniProtKB-KW"/>
</dbReference>
<sequence length="572" mass="62612">MLKLKHTPLWQLLSPIKYRMSVAALSQILASLCSLIPYAALLALSQALFSGEKQAALQALFYFVMGLGLHSGLGAIALWLTHIADHRLQALLRSKLISKLAKLPLSWFNHHASGEIRQLIQEDVESLHQLVAHTLVEMLAATLTPLMGIGFCFYLDWKLGIAATAPLLLYLILFSLCARYDMRGIMEEINRHLQKVSATITEYVNGVAVLKIFAKSEMGYSRFDEASSDFYQRFSTLVQPAMRAQGIALCALSAPVIIVIMSATAFLPQAPAPEHILIATLIALFVPGTLMTLALSSQVRAAAQGAAQRIYAFLQQAELTNAKTIVPLSAIPHLRVSNLSFGYAEHRILEHINADFPPKTHSAIVGSSGAGKSTLAALLARFQDIEAGSISLDGQELRHIPLSQLQETIGILGQQAPLLHASIADNIRLGKSASEEQLIAAAKRACIHERIMQLEKGYDSIIGTEARLSGGEIQRIHLARLILHAPPIIIFDEATAATDPLTQQMLSQAIEELTQQHSIISISHRLASIAHADQILVMDKGRIVEQGKHSELLAKKGLYYQLWHSQHTSEQV</sequence>
<evidence type="ECO:0000259" key="10">
    <source>
        <dbReference type="PROSITE" id="PS50893"/>
    </source>
</evidence>
<dbReference type="Pfam" id="PF00005">
    <property type="entry name" value="ABC_tran"/>
    <property type="match status" value="1"/>
</dbReference>
<feature type="transmembrane region" description="Helical" evidence="9">
    <location>
        <begin position="60"/>
        <end position="80"/>
    </location>
</feature>
<comment type="subcellular location">
    <subcellularLocation>
        <location evidence="1">Cell membrane</location>
        <topology evidence="1">Multi-pass membrane protein</topology>
    </subcellularLocation>
</comment>
<feature type="transmembrane region" description="Helical" evidence="9">
    <location>
        <begin position="276"/>
        <end position="295"/>
    </location>
</feature>
<dbReference type="InterPro" id="IPR036640">
    <property type="entry name" value="ABC1_TM_sf"/>
</dbReference>
<feature type="transmembrane region" description="Helical" evidence="9">
    <location>
        <begin position="247"/>
        <end position="270"/>
    </location>
</feature>
<dbReference type="Pfam" id="PF00664">
    <property type="entry name" value="ABC_membrane"/>
    <property type="match status" value="1"/>
</dbReference>
<evidence type="ECO:0000313" key="12">
    <source>
        <dbReference type="EMBL" id="SUO96796.1"/>
    </source>
</evidence>
<dbReference type="GO" id="GO:0140359">
    <property type="term" value="F:ABC-type transporter activity"/>
    <property type="evidence" value="ECO:0007669"/>
    <property type="project" value="InterPro"/>
</dbReference>
<dbReference type="InterPro" id="IPR003439">
    <property type="entry name" value="ABC_transporter-like_ATP-bd"/>
</dbReference>
<keyword evidence="6 12" id="KW-0067">ATP-binding</keyword>
<feature type="transmembrane region" description="Helical" evidence="9">
    <location>
        <begin position="130"/>
        <end position="151"/>
    </location>
</feature>
<dbReference type="EC" id="3.6.3.-" evidence="12"/>
<reference evidence="12 13" key="1">
    <citation type="submission" date="2018-06" db="EMBL/GenBank/DDBJ databases">
        <authorList>
            <consortium name="Pathogen Informatics"/>
            <person name="Doyle S."/>
        </authorList>
    </citation>
    <scope>NUCLEOTIDE SEQUENCE [LARGE SCALE GENOMIC DNA]</scope>
    <source>
        <strain evidence="12 13">NCTC10717</strain>
    </source>
</reference>
<evidence type="ECO:0000256" key="2">
    <source>
        <dbReference type="ARBA" id="ARBA00022448"/>
    </source>
</evidence>
<dbReference type="SMART" id="SM00382">
    <property type="entry name" value="AAA"/>
    <property type="match status" value="1"/>
</dbReference>
<name>A0A380MXM9_9GAMM</name>
<evidence type="ECO:0000256" key="7">
    <source>
        <dbReference type="ARBA" id="ARBA00022989"/>
    </source>
</evidence>
<dbReference type="FunFam" id="3.40.50.300:FF:000299">
    <property type="entry name" value="ABC transporter ATP-binding protein/permease"/>
    <property type="match status" value="1"/>
</dbReference>
<dbReference type="InterPro" id="IPR027417">
    <property type="entry name" value="P-loop_NTPase"/>
</dbReference>
<dbReference type="Gene3D" id="1.20.1560.10">
    <property type="entry name" value="ABC transporter type 1, transmembrane domain"/>
    <property type="match status" value="1"/>
</dbReference>
<keyword evidence="12" id="KW-0378">Hydrolase</keyword>
<feature type="domain" description="ABC transporter" evidence="10">
    <location>
        <begin position="334"/>
        <end position="565"/>
    </location>
</feature>
<dbReference type="GO" id="GO:0005886">
    <property type="term" value="C:plasma membrane"/>
    <property type="evidence" value="ECO:0007669"/>
    <property type="project" value="UniProtKB-SubCell"/>
</dbReference>
<keyword evidence="3" id="KW-1003">Cell membrane</keyword>
<dbReference type="InterPro" id="IPR003593">
    <property type="entry name" value="AAA+_ATPase"/>
</dbReference>
<organism evidence="12 13">
    <name type="scientific">Suttonella indologenes</name>
    <dbReference type="NCBI Taxonomy" id="13276"/>
    <lineage>
        <taxon>Bacteria</taxon>
        <taxon>Pseudomonadati</taxon>
        <taxon>Pseudomonadota</taxon>
        <taxon>Gammaproteobacteria</taxon>
        <taxon>Cardiobacteriales</taxon>
        <taxon>Cardiobacteriaceae</taxon>
        <taxon>Suttonella</taxon>
    </lineage>
</organism>
<dbReference type="SUPFAM" id="SSF52540">
    <property type="entry name" value="P-loop containing nucleoside triphosphate hydrolases"/>
    <property type="match status" value="1"/>
</dbReference>
<gene>
    <name evidence="12" type="primary">irtA</name>
    <name evidence="12" type="ORF">NCTC10717_01180</name>
</gene>
<evidence type="ECO:0000256" key="3">
    <source>
        <dbReference type="ARBA" id="ARBA00022475"/>
    </source>
</evidence>
<dbReference type="GO" id="GO:0016887">
    <property type="term" value="F:ATP hydrolysis activity"/>
    <property type="evidence" value="ECO:0007669"/>
    <property type="project" value="InterPro"/>
</dbReference>
<dbReference type="SUPFAM" id="SSF90123">
    <property type="entry name" value="ABC transporter transmembrane region"/>
    <property type="match status" value="1"/>
</dbReference>
<feature type="transmembrane region" description="Helical" evidence="9">
    <location>
        <begin position="21"/>
        <end position="40"/>
    </location>
</feature>
<protein>
    <submittedName>
        <fullName evidence="12">Iron import ATP-binding/permease protein IrtA</fullName>
        <ecNumber evidence="12">3.6.3.-</ecNumber>
    </submittedName>
</protein>
<evidence type="ECO:0000313" key="13">
    <source>
        <dbReference type="Proteomes" id="UP000254575"/>
    </source>
</evidence>
<feature type="domain" description="ABC transmembrane type-1" evidence="11">
    <location>
        <begin position="22"/>
        <end position="232"/>
    </location>
</feature>
<dbReference type="RefSeq" id="WP_115218422.1">
    <property type="nucleotide sequence ID" value="NZ_UHIA01000004.1"/>
</dbReference>
<evidence type="ECO:0000256" key="6">
    <source>
        <dbReference type="ARBA" id="ARBA00022840"/>
    </source>
</evidence>
<dbReference type="OrthoDB" id="9806127at2"/>
<dbReference type="PROSITE" id="PS50929">
    <property type="entry name" value="ABC_TM1F"/>
    <property type="match status" value="1"/>
</dbReference>
<keyword evidence="13" id="KW-1185">Reference proteome</keyword>
<keyword evidence="5" id="KW-0547">Nucleotide-binding</keyword>
<dbReference type="AlphaFoldDB" id="A0A380MXM9"/>
<evidence type="ECO:0000256" key="4">
    <source>
        <dbReference type="ARBA" id="ARBA00022692"/>
    </source>
</evidence>